<dbReference type="GO" id="GO:0016903">
    <property type="term" value="F:oxidoreductase activity, acting on the aldehyde or oxo group of donors"/>
    <property type="evidence" value="ECO:0007669"/>
    <property type="project" value="InterPro"/>
</dbReference>
<evidence type="ECO:0000313" key="4">
    <source>
        <dbReference type="EMBL" id="SHF36084.1"/>
    </source>
</evidence>
<dbReference type="PANTHER" id="PTHR42730">
    <property type="entry name" value="2-OXOGLUTARATE SYNTHASE SUBUNIT KORC"/>
    <property type="match status" value="1"/>
</dbReference>
<feature type="transmembrane region" description="Helical" evidence="2">
    <location>
        <begin position="6"/>
        <end position="26"/>
    </location>
</feature>
<reference evidence="4 5" key="1">
    <citation type="submission" date="2016-11" db="EMBL/GenBank/DDBJ databases">
        <authorList>
            <person name="Jaros S."/>
            <person name="Januszkiewicz K."/>
            <person name="Wedrychowicz H."/>
        </authorList>
    </citation>
    <scope>NUCLEOTIDE SEQUENCE [LARGE SCALE GENOMIC DNA]</scope>
    <source>
        <strain evidence="4 5">DSM 17459</strain>
    </source>
</reference>
<name>A0A1M5B0P6_9CLOT</name>
<evidence type="ECO:0000259" key="3">
    <source>
        <dbReference type="Pfam" id="PF01558"/>
    </source>
</evidence>
<feature type="domain" description="Pyruvate/ketoisovalerate oxidoreductase catalytic" evidence="3">
    <location>
        <begin position="10"/>
        <end position="177"/>
    </location>
</feature>
<keyword evidence="5" id="KW-1185">Reference proteome</keyword>
<dbReference type="InterPro" id="IPR002869">
    <property type="entry name" value="Pyrv_flavodox_OxRed_cen"/>
</dbReference>
<evidence type="ECO:0000313" key="5">
    <source>
        <dbReference type="Proteomes" id="UP000184245"/>
    </source>
</evidence>
<dbReference type="Pfam" id="PF01558">
    <property type="entry name" value="POR"/>
    <property type="match status" value="1"/>
</dbReference>
<protein>
    <submittedName>
        <fullName evidence="4">2-oxoglutarate ferredoxin oxidoreductase subunit gamma</fullName>
    </submittedName>
</protein>
<keyword evidence="2" id="KW-0812">Transmembrane</keyword>
<dbReference type="AlphaFoldDB" id="A0A1M5B0P6"/>
<gene>
    <name evidence="4" type="ORF">SAMN02745158_03428</name>
</gene>
<dbReference type="InterPro" id="IPR019752">
    <property type="entry name" value="Pyrv/ketoisovalerate_OxRed_cat"/>
</dbReference>
<keyword evidence="1" id="KW-0560">Oxidoreductase</keyword>
<dbReference type="PANTHER" id="PTHR42730:SF1">
    <property type="entry name" value="2-OXOGLUTARATE SYNTHASE SUBUNIT KORC"/>
    <property type="match status" value="1"/>
</dbReference>
<dbReference type="InterPro" id="IPR052554">
    <property type="entry name" value="2-oxoglutarate_synth_KorC"/>
</dbReference>
<dbReference type="OrthoDB" id="9789125at2"/>
<dbReference type="Gene3D" id="3.40.920.10">
    <property type="entry name" value="Pyruvate-ferredoxin oxidoreductase, PFOR, domain III"/>
    <property type="match status" value="1"/>
</dbReference>
<keyword evidence="2" id="KW-0472">Membrane</keyword>
<dbReference type="RefSeq" id="WP_072853916.1">
    <property type="nucleotide sequence ID" value="NZ_FQVI01000023.1"/>
</dbReference>
<dbReference type="STRING" id="1122155.SAMN02745158_03428"/>
<sequence>MKEIIFAGFGGQGVLTGGLIIAYMAAQKDLNAVWMPAYGPTMRGGKANCVVKFGETVQEKVGSPIMEDADILIAMNEPSLDYLQFCKPDATVFVNSNAVRQDYDYPEGMTVISVDCVHLAQEAENMKGQNLVMAGAVIKKCSLFELEYATAAMCRFFESKGKGKYNDKNIKAIECGYRAVS</sequence>
<proteinExistence type="predicted"/>
<dbReference type="SUPFAM" id="SSF53323">
    <property type="entry name" value="Pyruvate-ferredoxin oxidoreductase, PFOR, domain III"/>
    <property type="match status" value="1"/>
</dbReference>
<keyword evidence="2" id="KW-1133">Transmembrane helix</keyword>
<dbReference type="EMBL" id="FQVI01000023">
    <property type="protein sequence ID" value="SHF36084.1"/>
    <property type="molecule type" value="Genomic_DNA"/>
</dbReference>
<evidence type="ECO:0000256" key="2">
    <source>
        <dbReference type="SAM" id="Phobius"/>
    </source>
</evidence>
<organism evidence="4 5">
    <name type="scientific">Lactonifactor longoviformis DSM 17459</name>
    <dbReference type="NCBI Taxonomy" id="1122155"/>
    <lineage>
        <taxon>Bacteria</taxon>
        <taxon>Bacillati</taxon>
        <taxon>Bacillota</taxon>
        <taxon>Clostridia</taxon>
        <taxon>Eubacteriales</taxon>
        <taxon>Clostridiaceae</taxon>
        <taxon>Lactonifactor</taxon>
    </lineage>
</organism>
<dbReference type="Proteomes" id="UP000184245">
    <property type="component" value="Unassembled WGS sequence"/>
</dbReference>
<evidence type="ECO:0000256" key="1">
    <source>
        <dbReference type="ARBA" id="ARBA00023002"/>
    </source>
</evidence>
<accession>A0A1M5B0P6</accession>